<proteinExistence type="inferred from homology"/>
<evidence type="ECO:0000256" key="2">
    <source>
        <dbReference type="SAM" id="MobiDB-lite"/>
    </source>
</evidence>
<name>A0A3P6GW21_BRAOL</name>
<dbReference type="InterPro" id="IPR018203">
    <property type="entry name" value="GDP_dissociation_inhibitor"/>
</dbReference>
<dbReference type="Gene3D" id="3.30.519.10">
    <property type="entry name" value="Guanine Nucleotide Dissociation Inhibitor, domain 2"/>
    <property type="match status" value="1"/>
</dbReference>
<dbReference type="PANTHER" id="PTHR11787">
    <property type="entry name" value="RAB GDP-DISSOCIATION INHIBITOR"/>
    <property type="match status" value="1"/>
</dbReference>
<evidence type="ECO:0000313" key="3">
    <source>
        <dbReference type="EMBL" id="VDD57859.1"/>
    </source>
</evidence>
<dbReference type="Gene3D" id="3.50.50.60">
    <property type="entry name" value="FAD/NAD(P)-binding domain"/>
    <property type="match status" value="1"/>
</dbReference>
<dbReference type="GO" id="GO:0005093">
    <property type="term" value="F:Rab GDP-dissociation inhibitor activity"/>
    <property type="evidence" value="ECO:0007669"/>
    <property type="project" value="TreeGrafter"/>
</dbReference>
<accession>A0A3P6GW21</accession>
<gene>
    <name evidence="3" type="ORF">BOLC8T51088H</name>
</gene>
<dbReference type="AlphaFoldDB" id="A0A3P6GW21"/>
<comment type="similarity">
    <text evidence="1">Belongs to the Rab GDI family.</text>
</comment>
<evidence type="ECO:0000256" key="1">
    <source>
        <dbReference type="ARBA" id="ARBA00005593"/>
    </source>
</evidence>
<dbReference type="GO" id="GO:0016192">
    <property type="term" value="P:vesicle-mediated transport"/>
    <property type="evidence" value="ECO:0007669"/>
    <property type="project" value="TreeGrafter"/>
</dbReference>
<dbReference type="Pfam" id="PF00996">
    <property type="entry name" value="GDI"/>
    <property type="match status" value="2"/>
</dbReference>
<dbReference type="PANTHER" id="PTHR11787:SF19">
    <property type="entry name" value="GUANOSINE NUCLEOTIDE DIPHOSPHATE DISSOCIATION INHIBITOR 2"/>
    <property type="match status" value="1"/>
</dbReference>
<dbReference type="SUPFAM" id="SSF54373">
    <property type="entry name" value="FAD-linked reductases, C-terminal domain"/>
    <property type="match status" value="2"/>
</dbReference>
<dbReference type="GO" id="GO:0007264">
    <property type="term" value="P:small GTPase-mediated signal transduction"/>
    <property type="evidence" value="ECO:0007669"/>
    <property type="project" value="InterPro"/>
</dbReference>
<dbReference type="InterPro" id="IPR036188">
    <property type="entry name" value="FAD/NAD-bd_sf"/>
</dbReference>
<dbReference type="EMBL" id="LR031879">
    <property type="protein sequence ID" value="VDD57859.1"/>
    <property type="molecule type" value="Genomic_DNA"/>
</dbReference>
<evidence type="ECO:0008006" key="4">
    <source>
        <dbReference type="Google" id="ProtNLM"/>
    </source>
</evidence>
<dbReference type="GO" id="GO:0005737">
    <property type="term" value="C:cytoplasm"/>
    <property type="evidence" value="ECO:0007669"/>
    <property type="project" value="TreeGrafter"/>
</dbReference>
<organism evidence="3">
    <name type="scientific">Brassica oleracea</name>
    <name type="common">Wild cabbage</name>
    <dbReference type="NCBI Taxonomy" id="3712"/>
    <lineage>
        <taxon>Eukaryota</taxon>
        <taxon>Viridiplantae</taxon>
        <taxon>Streptophyta</taxon>
        <taxon>Embryophyta</taxon>
        <taxon>Tracheophyta</taxon>
        <taxon>Spermatophyta</taxon>
        <taxon>Magnoliopsida</taxon>
        <taxon>eudicotyledons</taxon>
        <taxon>Gunneridae</taxon>
        <taxon>Pentapetalae</taxon>
        <taxon>rosids</taxon>
        <taxon>malvids</taxon>
        <taxon>Brassicales</taxon>
        <taxon>Brassicaceae</taxon>
        <taxon>Brassiceae</taxon>
        <taxon>Brassica</taxon>
    </lineage>
</organism>
<feature type="region of interest" description="Disordered" evidence="2">
    <location>
        <begin position="385"/>
        <end position="405"/>
    </location>
</feature>
<sequence length="405" mass="45662">MKDQEINEISGKIVRSTVQGKRCGIPHVYPNDLCSNPWELAGFVFNRELELDETRRSWGFFCENNPEDFGTIWKLSGGSKEISAGIYCQKYILKQDYVSPGGRFLLSKVTGRFSLALYWMTFVAAEPKVESEEDGKVTVVTSEGETSKRKQIECDPSQLPNKVTKIGRVDGAMENPNTNVSHSVHVLAHKSDMYVFCLYSHNVAAKGKFIAFVSTDAETENPQTELKSGIDLLCPVDEIFFYLYDRYKSLNVPSWGNCFISTSYDATAHFETTVADVLNMYTLITGEDYNEKDSKTHSGMVDNTIAIMRHPIPNTNDPCSVHVIISQKQLAHKSDILKMKAILMLVVNPSLDHNFIAKTDNYFAMFRKYNDVCLLLFILPQRGPPRESSSSHLFLTDAETDNPQP</sequence>
<protein>
    <recommendedName>
        <fullName evidence="4">Guanosine nucleotide diphosphate dissociation inhibitor</fullName>
    </recommendedName>
</protein>
<dbReference type="SUPFAM" id="SSF51905">
    <property type="entry name" value="FAD/NAD(P)-binding domain"/>
    <property type="match status" value="1"/>
</dbReference>
<reference evidence="3" key="1">
    <citation type="submission" date="2018-11" db="EMBL/GenBank/DDBJ databases">
        <authorList>
            <consortium name="Genoscope - CEA"/>
            <person name="William W."/>
        </authorList>
    </citation>
    <scope>NUCLEOTIDE SEQUENCE</scope>
</reference>